<feature type="binding site" evidence="8">
    <location>
        <position position="180"/>
    </location>
    <ligand>
        <name>ATP</name>
        <dbReference type="ChEBI" id="CHEBI:30616"/>
    </ligand>
</feature>
<dbReference type="RefSeq" id="WP_013216302.1">
    <property type="nucleotide sequence ID" value="NC_014313.1"/>
</dbReference>
<dbReference type="HAMAP" id="MF_00158">
    <property type="entry name" value="PanC"/>
    <property type="match status" value="1"/>
</dbReference>
<reference evidence="10" key="1">
    <citation type="journal article" date="2011" name="J. Bacteriol.">
        <title>Genome sequences of eight morphologically diverse alphaproteobacteria.</title>
        <authorList>
            <consortium name="US DOE Joint Genome Institute"/>
            <person name="Brown P.J."/>
            <person name="Kysela D.T."/>
            <person name="Buechlein A."/>
            <person name="Hemmerich C."/>
            <person name="Brun Y.V."/>
        </authorList>
    </citation>
    <scope>NUCLEOTIDE SEQUENCE [LARGE SCALE GENOMIC DNA]</scope>
    <source>
        <strain evidence="10">ATCC 51888 / DSM 1869 / NCIB 11706 / TK 0415</strain>
    </source>
</reference>
<dbReference type="KEGG" id="hdn:Hden_2346"/>
<dbReference type="Gene3D" id="3.30.1300.10">
    <property type="entry name" value="Pantoate-beta-alanine ligase, C-terminal domain"/>
    <property type="match status" value="1"/>
</dbReference>
<evidence type="ECO:0000256" key="4">
    <source>
        <dbReference type="ARBA" id="ARBA00022655"/>
    </source>
</evidence>
<comment type="miscellaneous">
    <text evidence="8">The reaction proceeds by a bi uni uni bi ping pong mechanism.</text>
</comment>
<keyword evidence="3 8" id="KW-0436">Ligase</keyword>
<dbReference type="Pfam" id="PF02569">
    <property type="entry name" value="Pantoate_ligase"/>
    <property type="match status" value="1"/>
</dbReference>
<feature type="binding site" evidence="8">
    <location>
        <begin position="188"/>
        <end position="191"/>
    </location>
    <ligand>
        <name>ATP</name>
        <dbReference type="ChEBI" id="CHEBI:30616"/>
    </ligand>
</feature>
<organism evidence="9 10">
    <name type="scientific">Hyphomicrobium denitrificans (strain ATCC 51888 / DSM 1869 / NCIMB 11706 / TK 0415)</name>
    <dbReference type="NCBI Taxonomy" id="582899"/>
    <lineage>
        <taxon>Bacteria</taxon>
        <taxon>Pseudomonadati</taxon>
        <taxon>Pseudomonadota</taxon>
        <taxon>Alphaproteobacteria</taxon>
        <taxon>Hyphomicrobiales</taxon>
        <taxon>Hyphomicrobiaceae</taxon>
        <taxon>Hyphomicrobium</taxon>
    </lineage>
</organism>
<dbReference type="UniPathway" id="UPA00028">
    <property type="reaction ID" value="UER00005"/>
</dbReference>
<dbReference type="EMBL" id="CP002083">
    <property type="protein sequence ID" value="ADJ24143.1"/>
    <property type="molecule type" value="Genomic_DNA"/>
</dbReference>
<feature type="binding site" evidence="8">
    <location>
        <position position="65"/>
    </location>
    <ligand>
        <name>beta-alanine</name>
        <dbReference type="ChEBI" id="CHEBI:57966"/>
    </ligand>
</feature>
<comment type="similarity">
    <text evidence="2 8">Belongs to the pantothenate synthetase family.</text>
</comment>
<dbReference type="NCBIfam" id="TIGR00018">
    <property type="entry name" value="panC"/>
    <property type="match status" value="1"/>
</dbReference>
<dbReference type="HOGENOM" id="CLU_047148_0_0_5"/>
<dbReference type="PANTHER" id="PTHR21299:SF1">
    <property type="entry name" value="PANTOATE--BETA-ALANINE LIGASE"/>
    <property type="match status" value="1"/>
</dbReference>
<name>D8JRS5_HYPDA</name>
<feature type="binding site" evidence="8">
    <location>
        <position position="65"/>
    </location>
    <ligand>
        <name>(R)-pantoate</name>
        <dbReference type="ChEBI" id="CHEBI:15980"/>
    </ligand>
</feature>
<evidence type="ECO:0000256" key="6">
    <source>
        <dbReference type="ARBA" id="ARBA00022840"/>
    </source>
</evidence>
<evidence type="ECO:0000256" key="3">
    <source>
        <dbReference type="ARBA" id="ARBA00022598"/>
    </source>
</evidence>
<feature type="binding site" evidence="8">
    <location>
        <begin position="151"/>
        <end position="154"/>
    </location>
    <ligand>
        <name>ATP</name>
        <dbReference type="ChEBI" id="CHEBI:30616"/>
    </ligand>
</feature>
<dbReference type="InterPro" id="IPR014729">
    <property type="entry name" value="Rossmann-like_a/b/a_fold"/>
</dbReference>
<feature type="binding site" evidence="8">
    <location>
        <position position="157"/>
    </location>
    <ligand>
        <name>(R)-pantoate</name>
        <dbReference type="ChEBI" id="CHEBI:15980"/>
    </ligand>
</feature>
<evidence type="ECO:0000256" key="7">
    <source>
        <dbReference type="ARBA" id="ARBA00048258"/>
    </source>
</evidence>
<proteinExistence type="inferred from homology"/>
<comment type="subunit">
    <text evidence="8">Homodimer.</text>
</comment>
<dbReference type="GO" id="GO:0004592">
    <property type="term" value="F:pantoate-beta-alanine ligase activity"/>
    <property type="evidence" value="ECO:0007669"/>
    <property type="project" value="UniProtKB-UniRule"/>
</dbReference>
<keyword evidence="5 8" id="KW-0547">Nucleotide-binding</keyword>
<keyword evidence="10" id="KW-1185">Reference proteome</keyword>
<dbReference type="GO" id="GO:0005524">
    <property type="term" value="F:ATP binding"/>
    <property type="evidence" value="ECO:0007669"/>
    <property type="project" value="UniProtKB-KW"/>
</dbReference>
<dbReference type="PANTHER" id="PTHR21299">
    <property type="entry name" value="CYTIDYLATE KINASE/PANTOATE-BETA-ALANINE LIGASE"/>
    <property type="match status" value="1"/>
</dbReference>
<dbReference type="EC" id="6.3.2.1" evidence="8"/>
<dbReference type="Proteomes" id="UP000002033">
    <property type="component" value="Chromosome"/>
</dbReference>
<feature type="active site" description="Proton donor" evidence="8">
    <location>
        <position position="41"/>
    </location>
</feature>
<gene>
    <name evidence="8" type="primary">panC</name>
    <name evidence="9" type="ordered locus">Hden_2346</name>
</gene>
<comment type="function">
    <text evidence="8">Catalyzes the condensation of pantoate with beta-alanine in an ATP-dependent reaction via a pantoyl-adenylate intermediate.</text>
</comment>
<protein>
    <recommendedName>
        <fullName evidence="8">Pantothenate synthetase</fullName>
        <shortName evidence="8">PS</shortName>
        <ecNumber evidence="8">6.3.2.1</ecNumber>
    </recommendedName>
    <alternativeName>
        <fullName evidence="8">Pantoate--beta-alanine ligase</fullName>
    </alternativeName>
    <alternativeName>
        <fullName evidence="8">Pantoate-activating enzyme</fullName>
    </alternativeName>
</protein>
<dbReference type="CDD" id="cd00560">
    <property type="entry name" value="PanC"/>
    <property type="match status" value="1"/>
</dbReference>
<evidence type="ECO:0000256" key="1">
    <source>
        <dbReference type="ARBA" id="ARBA00004990"/>
    </source>
</evidence>
<comment type="catalytic activity">
    <reaction evidence="7 8">
        <text>(R)-pantoate + beta-alanine + ATP = (R)-pantothenate + AMP + diphosphate + H(+)</text>
        <dbReference type="Rhea" id="RHEA:10912"/>
        <dbReference type="ChEBI" id="CHEBI:15378"/>
        <dbReference type="ChEBI" id="CHEBI:15980"/>
        <dbReference type="ChEBI" id="CHEBI:29032"/>
        <dbReference type="ChEBI" id="CHEBI:30616"/>
        <dbReference type="ChEBI" id="CHEBI:33019"/>
        <dbReference type="ChEBI" id="CHEBI:57966"/>
        <dbReference type="ChEBI" id="CHEBI:456215"/>
        <dbReference type="EC" id="6.3.2.1"/>
    </reaction>
</comment>
<comment type="pathway">
    <text evidence="1 8">Cofactor biosynthesis; (R)-pantothenate biosynthesis; (R)-pantothenate from (R)-pantoate and beta-alanine: step 1/1.</text>
</comment>
<keyword evidence="8" id="KW-0963">Cytoplasm</keyword>
<dbReference type="NCBIfam" id="TIGR00125">
    <property type="entry name" value="cyt_tran_rel"/>
    <property type="match status" value="1"/>
</dbReference>
<evidence type="ECO:0000256" key="5">
    <source>
        <dbReference type="ARBA" id="ARBA00022741"/>
    </source>
</evidence>
<keyword evidence="4 8" id="KW-0566">Pantothenate biosynthesis</keyword>
<dbReference type="AlphaFoldDB" id="D8JRS5"/>
<feature type="binding site" evidence="8">
    <location>
        <begin position="34"/>
        <end position="41"/>
    </location>
    <ligand>
        <name>ATP</name>
        <dbReference type="ChEBI" id="CHEBI:30616"/>
    </ligand>
</feature>
<dbReference type="GO" id="GO:0005829">
    <property type="term" value="C:cytosol"/>
    <property type="evidence" value="ECO:0007669"/>
    <property type="project" value="TreeGrafter"/>
</dbReference>
<dbReference type="InterPro" id="IPR042176">
    <property type="entry name" value="Pantoate_ligase_C"/>
</dbReference>
<comment type="subcellular location">
    <subcellularLocation>
        <location evidence="8">Cytoplasm</location>
    </subcellularLocation>
</comment>
<evidence type="ECO:0000256" key="2">
    <source>
        <dbReference type="ARBA" id="ARBA00009256"/>
    </source>
</evidence>
<dbReference type="eggNOG" id="COG0414">
    <property type="taxonomic scope" value="Bacteria"/>
</dbReference>
<dbReference type="Gene3D" id="3.40.50.620">
    <property type="entry name" value="HUPs"/>
    <property type="match status" value="1"/>
</dbReference>
<evidence type="ECO:0000313" key="10">
    <source>
        <dbReference type="Proteomes" id="UP000002033"/>
    </source>
</evidence>
<dbReference type="InterPro" id="IPR003721">
    <property type="entry name" value="Pantoate_ligase"/>
</dbReference>
<dbReference type="FunFam" id="3.40.50.620:FF:000013">
    <property type="entry name" value="Pantothenate synthetase"/>
    <property type="match status" value="1"/>
</dbReference>
<accession>D8JRS5</accession>
<sequence length="286" mass="30473">MSHSVKIVSTVRDLRQATADWRRSGKTIALVPTMGALHPGHVSLVRQAKDRADKVVVSIFVNPTQFAPHEDLARYPRDEAGDVAKLAEADADLVWAPGVDEMYPAGFSTGVKAGSASADLEGAFRPHHFDGVATVCAKLFNQVTPDVAIFGEKDFQQLAVLRQMVDDLNMPLTLIAAPTVREADGLALSSRNAYLSEKERAIAPALYATITEAAERIAAGTPFSVVTTDATARLVEAGFTKVDYIDVRDAATLSAATVPGKPLRILAAAWLGKTRLIDNVAAGSQP</sequence>
<dbReference type="SUPFAM" id="SSF52374">
    <property type="entry name" value="Nucleotidylyl transferase"/>
    <property type="match status" value="1"/>
</dbReference>
<evidence type="ECO:0000313" key="9">
    <source>
        <dbReference type="EMBL" id="ADJ24143.1"/>
    </source>
</evidence>
<dbReference type="STRING" id="582899.Hden_2346"/>
<dbReference type="GO" id="GO:0015940">
    <property type="term" value="P:pantothenate biosynthetic process"/>
    <property type="evidence" value="ECO:0007669"/>
    <property type="project" value="UniProtKB-UniRule"/>
</dbReference>
<keyword evidence="6 8" id="KW-0067">ATP-binding</keyword>
<evidence type="ECO:0000256" key="8">
    <source>
        <dbReference type="HAMAP-Rule" id="MF_00158"/>
    </source>
</evidence>
<dbReference type="InterPro" id="IPR004821">
    <property type="entry name" value="Cyt_trans-like"/>
</dbReference>